<feature type="transmembrane region" description="Helical" evidence="7">
    <location>
        <begin position="77"/>
        <end position="98"/>
    </location>
</feature>
<keyword evidence="6 7" id="KW-0472">Membrane</keyword>
<gene>
    <name evidence="8" type="ORF">ENO39_04750</name>
</gene>
<dbReference type="Proteomes" id="UP000886076">
    <property type="component" value="Unassembled WGS sequence"/>
</dbReference>
<feature type="transmembrane region" description="Helical" evidence="7">
    <location>
        <begin position="144"/>
        <end position="165"/>
    </location>
</feature>
<evidence type="ECO:0000256" key="7">
    <source>
        <dbReference type="RuleBase" id="RU362048"/>
    </source>
</evidence>
<keyword evidence="3" id="KW-1003">Cell membrane</keyword>
<dbReference type="PANTHER" id="PTHR33508">
    <property type="entry name" value="UPF0056 MEMBRANE PROTEIN YHCE"/>
    <property type="match status" value="1"/>
</dbReference>
<evidence type="ECO:0000256" key="2">
    <source>
        <dbReference type="ARBA" id="ARBA00009784"/>
    </source>
</evidence>
<evidence type="ECO:0000313" key="8">
    <source>
        <dbReference type="EMBL" id="HEW64345.1"/>
    </source>
</evidence>
<evidence type="ECO:0000256" key="4">
    <source>
        <dbReference type="ARBA" id="ARBA00022692"/>
    </source>
</evidence>
<dbReference type="EMBL" id="DSFH01000058">
    <property type="protein sequence ID" value="HEW64345.1"/>
    <property type="molecule type" value="Genomic_DNA"/>
</dbReference>
<evidence type="ECO:0000256" key="3">
    <source>
        <dbReference type="ARBA" id="ARBA00022475"/>
    </source>
</evidence>
<reference evidence="8" key="1">
    <citation type="journal article" date="2020" name="mSystems">
        <title>Genome- and Community-Level Interaction Insights into Carbon Utilization and Element Cycling Functions of Hydrothermarchaeota in Hydrothermal Sediment.</title>
        <authorList>
            <person name="Zhou Z."/>
            <person name="Liu Y."/>
            <person name="Xu W."/>
            <person name="Pan J."/>
            <person name="Luo Z.H."/>
            <person name="Li M."/>
        </authorList>
    </citation>
    <scope>NUCLEOTIDE SEQUENCE [LARGE SCALE GENOMIC DNA]</scope>
    <source>
        <strain evidence="8">SpSt-1261</strain>
    </source>
</reference>
<keyword evidence="4 7" id="KW-0812">Transmembrane</keyword>
<dbReference type="InterPro" id="IPR002771">
    <property type="entry name" value="Multi_antbiot-R_MarC"/>
</dbReference>
<comment type="similarity">
    <text evidence="2 7">Belongs to the UPF0056 (MarC) family.</text>
</comment>
<comment type="subcellular location">
    <subcellularLocation>
        <location evidence="1 7">Cell membrane</location>
        <topology evidence="1 7">Multi-pass membrane protein</topology>
    </subcellularLocation>
</comment>
<organism evidence="8">
    <name type="scientific">Fervidicoccus fontis</name>
    <dbReference type="NCBI Taxonomy" id="683846"/>
    <lineage>
        <taxon>Archaea</taxon>
        <taxon>Thermoproteota</taxon>
        <taxon>Thermoprotei</taxon>
        <taxon>Fervidicoccales</taxon>
        <taxon>Fervidicoccaceae</taxon>
        <taxon>Fervidicoccus</taxon>
    </lineage>
</organism>
<dbReference type="Pfam" id="PF01914">
    <property type="entry name" value="MarC"/>
    <property type="match status" value="1"/>
</dbReference>
<dbReference type="AlphaFoldDB" id="A0A7C2VIH2"/>
<comment type="caution">
    <text evidence="8">The sequence shown here is derived from an EMBL/GenBank/DDBJ whole genome shotgun (WGS) entry which is preliminary data.</text>
</comment>
<evidence type="ECO:0000256" key="1">
    <source>
        <dbReference type="ARBA" id="ARBA00004651"/>
    </source>
</evidence>
<evidence type="ECO:0000256" key="6">
    <source>
        <dbReference type="ARBA" id="ARBA00023136"/>
    </source>
</evidence>
<sequence>MSIYMNISASEIIVLSLQLYAVMNPLVAIPKFADLVESNQREGFFSITNKVFLTILFLSTIFVLAGGYILSFFGISYYSLKIAGGIILLTVAIDTLTTGHKPKEVETGDLIVVPIATPLIIGPGTMTSLIIFGELHGIINTLLAAYLSCFFVYLTLIVSIALLRFLGPTFINGLGKFMSLIIASFAIQMLLSGFYGYIIETYQVKS</sequence>
<feature type="transmembrane region" description="Helical" evidence="7">
    <location>
        <begin position="110"/>
        <end position="132"/>
    </location>
</feature>
<protein>
    <recommendedName>
        <fullName evidence="7">UPF0056 membrane protein</fullName>
    </recommendedName>
</protein>
<dbReference type="PANTHER" id="PTHR33508:SF1">
    <property type="entry name" value="UPF0056 MEMBRANE PROTEIN YHCE"/>
    <property type="match status" value="1"/>
</dbReference>
<accession>A0A7C2VIH2</accession>
<feature type="transmembrane region" description="Helical" evidence="7">
    <location>
        <begin position="51"/>
        <end position="71"/>
    </location>
</feature>
<feature type="transmembrane region" description="Helical" evidence="7">
    <location>
        <begin position="177"/>
        <end position="198"/>
    </location>
</feature>
<name>A0A7C2VIH2_9CREN</name>
<proteinExistence type="inferred from homology"/>
<evidence type="ECO:0000256" key="5">
    <source>
        <dbReference type="ARBA" id="ARBA00022989"/>
    </source>
</evidence>
<dbReference type="GO" id="GO:0005886">
    <property type="term" value="C:plasma membrane"/>
    <property type="evidence" value="ECO:0007669"/>
    <property type="project" value="UniProtKB-SubCell"/>
</dbReference>
<keyword evidence="5 7" id="KW-1133">Transmembrane helix</keyword>
<feature type="transmembrane region" description="Helical" evidence="7">
    <location>
        <begin position="12"/>
        <end position="30"/>
    </location>
</feature>